<sequence>MGRLVFCFIIAVSFLTNVFVCGKDAKGVYVEKESYCRTITKQQAIDRLMLAENITFTKAETIIENTRNGYKTNQERFDIYYMEFIMYHNFGANIIVETGCILIVSRDKSGHEIIRSILCEWAMADDTASYIWRGAYCISELQGTNKVYLRARGVIEVAVDKSLPESMNFRNELESVGFALSSFVGTKYYYYKIESWDTNYYHPFI</sequence>
<dbReference type="AlphaFoldDB" id="A0A369AW30"/>
<name>A0A369AW30_9FIRM</name>
<keyword evidence="2" id="KW-1185">Reference proteome</keyword>
<comment type="caution">
    <text evidence="1">The sequence shown here is derived from an EMBL/GenBank/DDBJ whole genome shotgun (WGS) entry which is preliminary data.</text>
</comment>
<dbReference type="EMBL" id="QPJT01000017">
    <property type="protein sequence ID" value="RCX13519.1"/>
    <property type="molecule type" value="Genomic_DNA"/>
</dbReference>
<proteinExistence type="predicted"/>
<dbReference type="RefSeq" id="WP_114298574.1">
    <property type="nucleotide sequence ID" value="NZ_QPJT01000017.1"/>
</dbReference>
<dbReference type="Proteomes" id="UP000253034">
    <property type="component" value="Unassembled WGS sequence"/>
</dbReference>
<organism evidence="1 2">
    <name type="scientific">Anaerobacterium chartisolvens</name>
    <dbReference type="NCBI Taxonomy" id="1297424"/>
    <lineage>
        <taxon>Bacteria</taxon>
        <taxon>Bacillati</taxon>
        <taxon>Bacillota</taxon>
        <taxon>Clostridia</taxon>
        <taxon>Eubacteriales</taxon>
        <taxon>Oscillospiraceae</taxon>
        <taxon>Anaerobacterium</taxon>
    </lineage>
</organism>
<evidence type="ECO:0000313" key="1">
    <source>
        <dbReference type="EMBL" id="RCX13519.1"/>
    </source>
</evidence>
<protein>
    <submittedName>
        <fullName evidence="1">Uncharacterized protein</fullName>
    </submittedName>
</protein>
<reference evidence="1 2" key="1">
    <citation type="submission" date="2018-07" db="EMBL/GenBank/DDBJ databases">
        <title>Genomic Encyclopedia of Type Strains, Phase IV (KMG-IV): sequencing the most valuable type-strain genomes for metagenomic binning, comparative biology and taxonomic classification.</title>
        <authorList>
            <person name="Goeker M."/>
        </authorList>
    </citation>
    <scope>NUCLEOTIDE SEQUENCE [LARGE SCALE GENOMIC DNA]</scope>
    <source>
        <strain evidence="1 2">DSM 27016</strain>
    </source>
</reference>
<gene>
    <name evidence="1" type="ORF">DFR58_11759</name>
</gene>
<accession>A0A369AW30</accession>
<evidence type="ECO:0000313" key="2">
    <source>
        <dbReference type="Proteomes" id="UP000253034"/>
    </source>
</evidence>